<sequence>MAHPPHDGAPSPGDFRPHRNTAVRRGRARRLTRIAAPVLALLVTGTSCSLIGELTEEPWEVRISVRALAEGPFTPRADHSLVWSGEEVLVWGGHAGSQHDSFSDGAAYSPESDTWRRLPDSGLEPRTRHSAVMVGGRMLVWGGFTPTYEGEQDAHLARDGALYDPERHVWEPIEPAPESRTGARGVVADGHVVFGGGYSERGGAGFLVYSPEEDAWHTVPLRHDAEHATVYDLAALGDTVAAVGDSREGMFLATMRIGQEAASVQDVSDLPGAGEADVFVGLAASSEGRVLLALRGGESAGVYEVGPAGAEPLDTVDHSGFRPPVPTYTGGLLSGGMDFADGLGLLATGPGEISLWDVGGGRSRRFHTEALSGYCGPLVPVAEDALVGWGGPDCAPAGVRVDVSVPEPGEPSAS</sequence>
<evidence type="ECO:0008006" key="6">
    <source>
        <dbReference type="Google" id="ProtNLM"/>
    </source>
</evidence>
<feature type="region of interest" description="Disordered" evidence="3">
    <location>
        <begin position="102"/>
        <end position="122"/>
    </location>
</feature>
<feature type="compositionally biased region" description="Basic and acidic residues" evidence="3">
    <location>
        <begin position="113"/>
        <end position="122"/>
    </location>
</feature>
<dbReference type="EMBL" id="CP074132">
    <property type="protein sequence ID" value="QUX27620.1"/>
    <property type="molecule type" value="Genomic_DNA"/>
</dbReference>
<proteinExistence type="predicted"/>
<feature type="region of interest" description="Disordered" evidence="3">
    <location>
        <begin position="1"/>
        <end position="27"/>
    </location>
</feature>
<keyword evidence="5" id="KW-1185">Reference proteome</keyword>
<dbReference type="Pfam" id="PF24681">
    <property type="entry name" value="Kelch_KLHDC2_KLHL20_DRC7"/>
    <property type="match status" value="1"/>
</dbReference>
<name>A0ABX8BZN3_9ACTN</name>
<dbReference type="SMART" id="SM00612">
    <property type="entry name" value="Kelch"/>
    <property type="match status" value="2"/>
</dbReference>
<feature type="compositionally biased region" description="Basic residues" evidence="3">
    <location>
        <begin position="18"/>
        <end position="27"/>
    </location>
</feature>
<dbReference type="Gene3D" id="2.120.10.80">
    <property type="entry name" value="Kelch-type beta propeller"/>
    <property type="match status" value="1"/>
</dbReference>
<dbReference type="InterPro" id="IPR006652">
    <property type="entry name" value="Kelch_1"/>
</dbReference>
<evidence type="ECO:0000313" key="5">
    <source>
        <dbReference type="Proteomes" id="UP000678016"/>
    </source>
</evidence>
<protein>
    <recommendedName>
        <fullName evidence="6">Galactose oxidase</fullName>
    </recommendedName>
</protein>
<evidence type="ECO:0000256" key="3">
    <source>
        <dbReference type="SAM" id="MobiDB-lite"/>
    </source>
</evidence>
<reference evidence="5" key="1">
    <citation type="submission" date="2021-05" db="EMBL/GenBank/DDBJ databases">
        <title>Direct Submission.</title>
        <authorList>
            <person name="Li K."/>
            <person name="Gao J."/>
        </authorList>
    </citation>
    <scope>NUCLEOTIDE SEQUENCE [LARGE SCALE GENOMIC DNA]</scope>
    <source>
        <strain evidence="5">HDS12</strain>
    </source>
</reference>
<organism evidence="4 5">
    <name type="scientific">Nocardiopsis akebiae</name>
    <dbReference type="NCBI Taxonomy" id="2831968"/>
    <lineage>
        <taxon>Bacteria</taxon>
        <taxon>Bacillati</taxon>
        <taxon>Actinomycetota</taxon>
        <taxon>Actinomycetes</taxon>
        <taxon>Streptosporangiales</taxon>
        <taxon>Nocardiopsidaceae</taxon>
        <taxon>Nocardiopsis</taxon>
    </lineage>
</organism>
<evidence type="ECO:0000256" key="1">
    <source>
        <dbReference type="ARBA" id="ARBA00022441"/>
    </source>
</evidence>
<evidence type="ECO:0000256" key="2">
    <source>
        <dbReference type="ARBA" id="ARBA00022737"/>
    </source>
</evidence>
<dbReference type="Proteomes" id="UP000678016">
    <property type="component" value="Chromosome"/>
</dbReference>
<dbReference type="RefSeq" id="WP_212640679.1">
    <property type="nucleotide sequence ID" value="NZ_CP074132.1"/>
</dbReference>
<dbReference type="PANTHER" id="PTHR46093:SF18">
    <property type="entry name" value="FIBRONECTIN TYPE-III DOMAIN-CONTAINING PROTEIN"/>
    <property type="match status" value="1"/>
</dbReference>
<gene>
    <name evidence="4" type="ORF">KGD83_20255</name>
</gene>
<dbReference type="InterPro" id="IPR015915">
    <property type="entry name" value="Kelch-typ_b-propeller"/>
</dbReference>
<keyword evidence="1" id="KW-0880">Kelch repeat</keyword>
<accession>A0ABX8BZN3</accession>
<evidence type="ECO:0000313" key="4">
    <source>
        <dbReference type="EMBL" id="QUX27620.1"/>
    </source>
</evidence>
<keyword evidence="2" id="KW-0677">Repeat</keyword>
<dbReference type="PANTHER" id="PTHR46093">
    <property type="entry name" value="ACYL-COA-BINDING DOMAIN-CONTAINING PROTEIN 5"/>
    <property type="match status" value="1"/>
</dbReference>
<dbReference type="SUPFAM" id="SSF117281">
    <property type="entry name" value="Kelch motif"/>
    <property type="match status" value="1"/>
</dbReference>